<evidence type="ECO:0000256" key="5">
    <source>
        <dbReference type="PIRSR" id="PIRSR000097-2"/>
    </source>
</evidence>
<dbReference type="Pfam" id="PF00248">
    <property type="entry name" value="Aldo_ket_red"/>
    <property type="match status" value="1"/>
</dbReference>
<evidence type="ECO:0000313" key="9">
    <source>
        <dbReference type="Proteomes" id="UP000028488"/>
    </source>
</evidence>
<evidence type="ECO:0000256" key="4">
    <source>
        <dbReference type="PIRSR" id="PIRSR000097-1"/>
    </source>
</evidence>
<evidence type="ECO:0000256" key="3">
    <source>
        <dbReference type="ARBA" id="ARBA00023002"/>
    </source>
</evidence>
<dbReference type="FunFam" id="3.20.20.100:FF:000015">
    <property type="entry name" value="Oxidoreductase, aldo/keto reductase family"/>
    <property type="match status" value="1"/>
</dbReference>
<dbReference type="RefSeq" id="WP_128641404.1">
    <property type="nucleotide sequence ID" value="NZ_CP008947.1"/>
</dbReference>
<reference evidence="8 9" key="1">
    <citation type="submission" date="2014-07" db="EMBL/GenBank/DDBJ databases">
        <title>Genome Sequence of Rhodococcus opacus Strain R7, a Biodegrader of Mono- and Polycyclic Aromatic Hydrocarbons.</title>
        <authorList>
            <person name="Di Gennaro P."/>
            <person name="Zampolli J."/>
            <person name="Presti I."/>
            <person name="Cappelletti M."/>
            <person name="D'Ursi P."/>
            <person name="Orro A."/>
            <person name="Mezzelani A."/>
            <person name="Milanesi L."/>
        </authorList>
    </citation>
    <scope>NUCLEOTIDE SEQUENCE [LARGE SCALE GENOMIC DNA]</scope>
    <source>
        <strain evidence="8 9">R7</strain>
    </source>
</reference>
<dbReference type="PROSITE" id="PS00798">
    <property type="entry name" value="ALDOKETO_REDUCTASE_1"/>
    <property type="match status" value="1"/>
</dbReference>
<feature type="active site" description="Proton donor" evidence="4">
    <location>
        <position position="54"/>
    </location>
</feature>
<protein>
    <submittedName>
        <fullName evidence="8">Oxidoreductase</fullName>
    </submittedName>
</protein>
<keyword evidence="3" id="KW-0560">Oxidoreductase</keyword>
<dbReference type="PRINTS" id="PR00069">
    <property type="entry name" value="ALDKETRDTASE"/>
</dbReference>
<evidence type="ECO:0000256" key="1">
    <source>
        <dbReference type="ARBA" id="ARBA00007905"/>
    </source>
</evidence>
<feature type="domain" description="NADP-dependent oxidoreductase" evidence="7">
    <location>
        <begin position="26"/>
        <end position="262"/>
    </location>
</feature>
<proteinExistence type="inferred from homology"/>
<dbReference type="InterPro" id="IPR036812">
    <property type="entry name" value="NAD(P)_OxRdtase_dom_sf"/>
</dbReference>
<organism evidence="8 9">
    <name type="scientific">Rhodococcus opacus</name>
    <name type="common">Nocardia opaca</name>
    <dbReference type="NCBI Taxonomy" id="37919"/>
    <lineage>
        <taxon>Bacteria</taxon>
        <taxon>Bacillati</taxon>
        <taxon>Actinomycetota</taxon>
        <taxon>Actinomycetes</taxon>
        <taxon>Mycobacteriales</taxon>
        <taxon>Nocardiaceae</taxon>
        <taxon>Rhodococcus</taxon>
    </lineage>
</organism>
<dbReference type="Gene3D" id="3.20.20.100">
    <property type="entry name" value="NADP-dependent oxidoreductase domain"/>
    <property type="match status" value="1"/>
</dbReference>
<evidence type="ECO:0000256" key="6">
    <source>
        <dbReference type="PIRSR" id="PIRSR000097-3"/>
    </source>
</evidence>
<dbReference type="Proteomes" id="UP000028488">
    <property type="component" value="Chromosome"/>
</dbReference>
<dbReference type="eggNOG" id="COG0656">
    <property type="taxonomic scope" value="Bacteria"/>
</dbReference>
<dbReference type="GO" id="GO:0016616">
    <property type="term" value="F:oxidoreductase activity, acting on the CH-OH group of donors, NAD or NADP as acceptor"/>
    <property type="evidence" value="ECO:0007669"/>
    <property type="project" value="UniProtKB-ARBA"/>
</dbReference>
<dbReference type="PANTHER" id="PTHR43827:SF3">
    <property type="entry name" value="NADP-DEPENDENT OXIDOREDUCTASE DOMAIN-CONTAINING PROTEIN"/>
    <property type="match status" value="1"/>
</dbReference>
<dbReference type="PANTHER" id="PTHR43827">
    <property type="entry name" value="2,5-DIKETO-D-GLUCONIC ACID REDUCTASE"/>
    <property type="match status" value="1"/>
</dbReference>
<dbReference type="InterPro" id="IPR023210">
    <property type="entry name" value="NADP_OxRdtase_dom"/>
</dbReference>
<dbReference type="InterPro" id="IPR018170">
    <property type="entry name" value="Aldo/ket_reductase_CS"/>
</dbReference>
<gene>
    <name evidence="8" type="ORF">EP51_30770</name>
</gene>
<keyword evidence="2" id="KW-0521">NADP</keyword>
<dbReference type="InterPro" id="IPR020471">
    <property type="entry name" value="AKR"/>
</dbReference>
<dbReference type="PIRSF" id="PIRSF000097">
    <property type="entry name" value="AKR"/>
    <property type="match status" value="1"/>
</dbReference>
<feature type="binding site" evidence="5">
    <location>
        <position position="110"/>
    </location>
    <ligand>
        <name>substrate</name>
    </ligand>
</feature>
<dbReference type="PROSITE" id="PS00063">
    <property type="entry name" value="ALDOKETO_REDUCTASE_3"/>
    <property type="match status" value="1"/>
</dbReference>
<dbReference type="EMBL" id="CP008947">
    <property type="protein sequence ID" value="AII08771.1"/>
    <property type="molecule type" value="Genomic_DNA"/>
</dbReference>
<dbReference type="AlphaFoldDB" id="A0A076ESA4"/>
<name>A0A076ESA4_RHOOP</name>
<evidence type="ECO:0000313" key="8">
    <source>
        <dbReference type="EMBL" id="AII08771.1"/>
    </source>
</evidence>
<evidence type="ECO:0000259" key="7">
    <source>
        <dbReference type="Pfam" id="PF00248"/>
    </source>
</evidence>
<comment type="similarity">
    <text evidence="1">Belongs to the aldo/keto reductase family.</text>
</comment>
<evidence type="ECO:0000256" key="2">
    <source>
        <dbReference type="ARBA" id="ARBA00022857"/>
    </source>
</evidence>
<dbReference type="SUPFAM" id="SSF51430">
    <property type="entry name" value="NAD(P)-linked oxidoreductase"/>
    <property type="match status" value="1"/>
</dbReference>
<feature type="site" description="Lowers pKa of active site Tyr" evidence="6">
    <location>
        <position position="79"/>
    </location>
</feature>
<sequence length="275" mass="29926">MTSLATVPSVTLNNDVTMPALGFGLFTIPDEDMGSTVSHALAAGYRAFDTAPMYGNEASLGAALAGADVDRDAIFVTTKISNEDQGYQQALDAFEASAAKLGRIDLCLIHWPAPGRGLYLETWRALEKLYYDGRVRAIGVSNYQPEQLERLAEIATITPAVNQVELHPLLTQSALTDLHRSMGIRTQAWAPLARGHLNDHALLAALAARHRVSIAQIVLRWHLQIGTIPLPKSSAVHRMRQNANVFGFRLSAAEMDAISALNRDQRTGPHPDDVD</sequence>
<accession>A0A076ESA4</accession>
<dbReference type="PROSITE" id="PS00062">
    <property type="entry name" value="ALDOKETO_REDUCTASE_2"/>
    <property type="match status" value="1"/>
</dbReference>